<dbReference type="InterPro" id="IPR020627">
    <property type="entry name" value="KhpA"/>
</dbReference>
<protein>
    <recommendedName>
        <fullName evidence="5">KH domain-containing protein</fullName>
    </recommendedName>
</protein>
<gene>
    <name evidence="3" type="ORF">Abiwalacus_22980</name>
</gene>
<dbReference type="EMBL" id="AP025943">
    <property type="protein sequence ID" value="BDL44724.1"/>
    <property type="molecule type" value="Genomic_DNA"/>
</dbReference>
<dbReference type="Pfam" id="PF13083">
    <property type="entry name" value="KH_KhpA-B"/>
    <property type="match status" value="1"/>
</dbReference>
<evidence type="ECO:0000313" key="3">
    <source>
        <dbReference type="EMBL" id="BDL44724.1"/>
    </source>
</evidence>
<dbReference type="PANTHER" id="PTHR34654">
    <property type="entry name" value="UPF0109 PROTEIN SCO5592"/>
    <property type="match status" value="1"/>
</dbReference>
<name>A0ABM7ZJF0_9BACT</name>
<evidence type="ECO:0000313" key="4">
    <source>
        <dbReference type="Proteomes" id="UP001062263"/>
    </source>
</evidence>
<accession>A0ABM7ZJF0</accession>
<keyword evidence="4" id="KW-1185">Reference proteome</keyword>
<dbReference type="Proteomes" id="UP001062263">
    <property type="component" value="Chromosome"/>
</dbReference>
<sequence>MHPAVEQIRQYLQLIALQFVQHPEQAELRVAESPQGDAVRFRLILEKTDVARIIGRNGMTASAIRSLAKAAGEKNGIKVIVHMLSHEEAAEQA</sequence>
<evidence type="ECO:0008006" key="5">
    <source>
        <dbReference type="Google" id="ProtNLM"/>
    </source>
</evidence>
<proteinExistence type="predicted"/>
<evidence type="ECO:0000256" key="1">
    <source>
        <dbReference type="ARBA" id="ARBA00022490"/>
    </source>
</evidence>
<keyword evidence="2" id="KW-0694">RNA-binding</keyword>
<dbReference type="PANTHER" id="PTHR34654:SF1">
    <property type="entry name" value="RNA-BINDING PROTEIN KHPA"/>
    <property type="match status" value="1"/>
</dbReference>
<keyword evidence="1" id="KW-0963">Cytoplasm</keyword>
<organism evidence="3 4">
    <name type="scientific">Akkermansia biwaensis</name>
    <dbReference type="NCBI Taxonomy" id="2946555"/>
    <lineage>
        <taxon>Bacteria</taxon>
        <taxon>Pseudomonadati</taxon>
        <taxon>Verrucomicrobiota</taxon>
        <taxon>Verrucomicrobiia</taxon>
        <taxon>Verrucomicrobiales</taxon>
        <taxon>Akkermansiaceae</taxon>
        <taxon>Akkermansia</taxon>
    </lineage>
</organism>
<dbReference type="RefSeq" id="WP_067570394.1">
    <property type="nucleotide sequence ID" value="NZ_AP025943.1"/>
</dbReference>
<evidence type="ECO:0000256" key="2">
    <source>
        <dbReference type="ARBA" id="ARBA00022884"/>
    </source>
</evidence>
<reference evidence="3" key="1">
    <citation type="submission" date="2022-06" db="EMBL/GenBank/DDBJ databases">
        <title>Akkermansia biwalacus sp. nov., an anaerobic mucin-degrading bacterium isolated from human intestine.</title>
        <authorList>
            <person name="Kobayashi Y."/>
            <person name="Inoue S."/>
            <person name="Kawahara T."/>
            <person name="Kohda N."/>
        </authorList>
    </citation>
    <scope>NUCLEOTIDE SEQUENCE</scope>
    <source>
        <strain evidence="3">WON2089</strain>
    </source>
</reference>